<dbReference type="EMBL" id="AAXF02000031">
    <property type="protein sequence ID" value="EDO13974.1"/>
    <property type="molecule type" value="Genomic_DNA"/>
</dbReference>
<dbReference type="AlphaFoldDB" id="A0AAN3ACF4"/>
<gene>
    <name evidence="1" type="ORF">BACOVA_00367</name>
</gene>
<protein>
    <submittedName>
        <fullName evidence="1">Uncharacterized protein</fullName>
    </submittedName>
</protein>
<sequence>MRFSLYYKVEKACRYLQLQQNGFNLLINSRLHRCRSCGRWWQIPFICHTV</sequence>
<proteinExistence type="predicted"/>
<name>A0AAN3ACF4_BACO1</name>
<comment type="caution">
    <text evidence="1">The sequence shown here is derived from an EMBL/GenBank/DDBJ whole genome shotgun (WGS) entry which is preliminary data.</text>
</comment>
<accession>A0AAN3ACF4</accession>
<evidence type="ECO:0000313" key="1">
    <source>
        <dbReference type="EMBL" id="EDO13974.1"/>
    </source>
</evidence>
<reference evidence="2" key="2">
    <citation type="submission" date="2007-04" db="EMBL/GenBank/DDBJ databases">
        <title>Draft genome sequence of Bacteroides ovatus (ATCC 8483).</title>
        <authorList>
            <person name="Sudarsanam P."/>
            <person name="Ley R."/>
            <person name="Guruge J."/>
            <person name="Turnbaugh P.J."/>
            <person name="Mahowald M."/>
            <person name="Liep D."/>
            <person name="Gordon J."/>
        </authorList>
    </citation>
    <scope>NUCLEOTIDE SEQUENCE [LARGE SCALE GENOMIC DNA]</scope>
    <source>
        <strain evidence="2">ATCC 8483 / DSM 1896 / JCM 5824 / BCRC 10623 / CCUG 4943 / NCTC 11153</strain>
    </source>
</reference>
<evidence type="ECO:0000313" key="2">
    <source>
        <dbReference type="Proteomes" id="UP000005475"/>
    </source>
</evidence>
<organism evidence="1 2">
    <name type="scientific">Bacteroides ovatus (strain ATCC 8483 / DSM 1896 / JCM 5824 / BCRC 10623 / CCUG 4943 / NCTC 11153)</name>
    <dbReference type="NCBI Taxonomy" id="411476"/>
    <lineage>
        <taxon>Bacteria</taxon>
        <taxon>Pseudomonadati</taxon>
        <taxon>Bacteroidota</taxon>
        <taxon>Bacteroidia</taxon>
        <taxon>Bacteroidales</taxon>
        <taxon>Bacteroidaceae</taxon>
        <taxon>Bacteroides</taxon>
    </lineage>
</organism>
<dbReference type="Proteomes" id="UP000005475">
    <property type="component" value="Unassembled WGS sequence"/>
</dbReference>
<reference evidence="1 2" key="1">
    <citation type="submission" date="2007-03" db="EMBL/GenBank/DDBJ databases">
        <authorList>
            <person name="Fulton L."/>
            <person name="Clifton S."/>
            <person name="Fulton B."/>
            <person name="Xu J."/>
            <person name="Minx P."/>
            <person name="Pepin K.H."/>
            <person name="Johnson M."/>
            <person name="Thiruvilangam P."/>
            <person name="Bhonagiri V."/>
            <person name="Nash W.E."/>
            <person name="Mardis E.R."/>
            <person name="Wilson R.K."/>
        </authorList>
    </citation>
    <scope>NUCLEOTIDE SEQUENCE [LARGE SCALE GENOMIC DNA]</scope>
    <source>
        <strain evidence="2">ATCC 8483 / DSM 1896 / JCM 5824 / BCRC 10623 / CCUG 4943 / NCTC 11153</strain>
    </source>
</reference>